<feature type="region of interest" description="Disordered" evidence="1">
    <location>
        <begin position="15"/>
        <end position="36"/>
    </location>
</feature>
<reference evidence="2" key="2">
    <citation type="journal article" date="2015" name="Data Brief">
        <title>Shoot transcriptome of the giant reed, Arundo donax.</title>
        <authorList>
            <person name="Barrero R.A."/>
            <person name="Guerrero F.D."/>
            <person name="Moolhuijzen P."/>
            <person name="Goolsby J.A."/>
            <person name="Tidwell J."/>
            <person name="Bellgard S.E."/>
            <person name="Bellgard M.I."/>
        </authorList>
    </citation>
    <scope>NUCLEOTIDE SEQUENCE</scope>
    <source>
        <tissue evidence="2">Shoot tissue taken approximately 20 cm above the soil surface</tissue>
    </source>
</reference>
<protein>
    <submittedName>
        <fullName evidence="2">Uncharacterized protein</fullName>
    </submittedName>
</protein>
<dbReference type="AlphaFoldDB" id="A0A0A9BKA9"/>
<organism evidence="2">
    <name type="scientific">Arundo donax</name>
    <name type="common">Giant reed</name>
    <name type="synonym">Donax arundinaceus</name>
    <dbReference type="NCBI Taxonomy" id="35708"/>
    <lineage>
        <taxon>Eukaryota</taxon>
        <taxon>Viridiplantae</taxon>
        <taxon>Streptophyta</taxon>
        <taxon>Embryophyta</taxon>
        <taxon>Tracheophyta</taxon>
        <taxon>Spermatophyta</taxon>
        <taxon>Magnoliopsida</taxon>
        <taxon>Liliopsida</taxon>
        <taxon>Poales</taxon>
        <taxon>Poaceae</taxon>
        <taxon>PACMAD clade</taxon>
        <taxon>Arundinoideae</taxon>
        <taxon>Arundineae</taxon>
        <taxon>Arundo</taxon>
    </lineage>
</organism>
<accession>A0A0A9BKA9</accession>
<sequence length="36" mass="3438">MGEDGGGAALGRVLAATGDRAGGQCSSSGRRKSLMG</sequence>
<proteinExistence type="predicted"/>
<reference evidence="2" key="1">
    <citation type="submission" date="2014-09" db="EMBL/GenBank/DDBJ databases">
        <authorList>
            <person name="Magalhaes I.L.F."/>
            <person name="Oliveira U."/>
            <person name="Santos F.R."/>
            <person name="Vidigal T.H.D.A."/>
            <person name="Brescovit A.D."/>
            <person name="Santos A.J."/>
        </authorList>
    </citation>
    <scope>NUCLEOTIDE SEQUENCE</scope>
    <source>
        <tissue evidence="2">Shoot tissue taken approximately 20 cm above the soil surface</tissue>
    </source>
</reference>
<dbReference type="EMBL" id="GBRH01238188">
    <property type="protein sequence ID" value="JAD59707.1"/>
    <property type="molecule type" value="Transcribed_RNA"/>
</dbReference>
<name>A0A0A9BKA9_ARUDO</name>
<evidence type="ECO:0000256" key="1">
    <source>
        <dbReference type="SAM" id="MobiDB-lite"/>
    </source>
</evidence>
<evidence type="ECO:0000313" key="2">
    <source>
        <dbReference type="EMBL" id="JAD59707.1"/>
    </source>
</evidence>